<keyword evidence="3" id="KW-1185">Reference proteome</keyword>
<dbReference type="AlphaFoldDB" id="A0A423XGU1"/>
<dbReference type="InParanoid" id="A0A423XGU1"/>
<reference evidence="2 3" key="1">
    <citation type="submission" date="2015-09" db="EMBL/GenBank/DDBJ databases">
        <title>Host preference determinants of Valsa canker pathogens revealed by comparative genomics.</title>
        <authorList>
            <person name="Yin Z."/>
            <person name="Huang L."/>
        </authorList>
    </citation>
    <scope>NUCLEOTIDE SEQUENCE [LARGE SCALE GENOMIC DNA]</scope>
    <source>
        <strain evidence="2 3">SXYLt</strain>
    </source>
</reference>
<dbReference type="PANTHER" id="PTHR33112:SF12">
    <property type="entry name" value="HETEROKARYON INCOMPATIBILITY DOMAIN-CONTAINING PROTEIN"/>
    <property type="match status" value="1"/>
</dbReference>
<proteinExistence type="predicted"/>
<dbReference type="Pfam" id="PF06985">
    <property type="entry name" value="HET"/>
    <property type="match status" value="1"/>
</dbReference>
<comment type="caution">
    <text evidence="2">The sequence shown here is derived from an EMBL/GenBank/DDBJ whole genome shotgun (WGS) entry which is preliminary data.</text>
</comment>
<accession>A0A423XGU1</accession>
<sequence>MSQRHGIDSEAPSDSLCDTCCEMHMIHSKFSLDPEDERSSLLEIGARGGWTNRKLEYLDDIYRRRDQCSLCWLIFHATHTSDEDCAIRYDGLTKDGQRIQCRVDWFSDGKVLPQDEYSAYTCRLKAHDDEETFPGAYIMLMCGDVPEECAEPCFLGRKIPRHHVSLDMVRNWLHVCREHHGETCEPRSARQPHRSITPSRLRLVDLQENRLVTFEPLGDVGYATLSYVWGRTPVTRLEKDLLERFSSPGGLDPDTSSLPNTIRDAMLLVRSLEIRYLWVDSLCIIQDDREDWAYMAPLMDRIYGNGIVNICAAAGDDAHNGLPGTQLTRRDAVQPFVSVSGMTLLVAKEVESLIQDSKWSTRAWTFQERLLSRRSLIFTADRVFFQCHQATWSEEVHSESDLSSHTVDNEFSPLSPLRYVKKHPIALFVDYVRLYSNRKLTVEGDCLAAFAGLSSVLCPPLRAHLLYGLPSSYFDIALLWEINQAGEYRDLHHFPSWSWCGWKGAVIWRFSLVHGPKKYDDLCKWLANHTWVVWYIYLDPGAGLVAGAISPSEEVDVAMPGLRLVWQDSASNMPYGRSPRPGNDGQPTYPTSTELHNGWLYFWTYTAFFQLSMRSKSTPESSPKLEPGLHRFGIVDDKGNPCGMIVLPTSWSSRIGDTLEFAAISEAEFFGLFEVDDWWNDIYCEDQKSYGLIYHALLIVWDDDHRSARRAGLAKIHKKAFDTGSFEPKQKWREIVLA</sequence>
<evidence type="ECO:0000313" key="2">
    <source>
        <dbReference type="EMBL" id="ROW15486.1"/>
    </source>
</evidence>
<dbReference type="Proteomes" id="UP000285146">
    <property type="component" value="Unassembled WGS sequence"/>
</dbReference>
<dbReference type="STRING" id="1230097.A0A423XGU1"/>
<dbReference type="PANTHER" id="PTHR33112">
    <property type="entry name" value="DOMAIN PROTEIN, PUTATIVE-RELATED"/>
    <property type="match status" value="1"/>
</dbReference>
<gene>
    <name evidence="2" type="ORF">VPNG_02405</name>
</gene>
<evidence type="ECO:0000259" key="1">
    <source>
        <dbReference type="Pfam" id="PF06985"/>
    </source>
</evidence>
<feature type="domain" description="Heterokaryon incompatibility" evidence="1">
    <location>
        <begin position="222"/>
        <end position="368"/>
    </location>
</feature>
<dbReference type="InterPro" id="IPR010730">
    <property type="entry name" value="HET"/>
</dbReference>
<protein>
    <recommendedName>
        <fullName evidence="1">Heterokaryon incompatibility domain-containing protein</fullName>
    </recommendedName>
</protein>
<name>A0A423XGU1_9PEZI</name>
<dbReference type="OrthoDB" id="2958217at2759"/>
<dbReference type="EMBL" id="LKEB01000009">
    <property type="protein sequence ID" value="ROW15486.1"/>
    <property type="molecule type" value="Genomic_DNA"/>
</dbReference>
<organism evidence="2 3">
    <name type="scientific">Cytospora leucostoma</name>
    <dbReference type="NCBI Taxonomy" id="1230097"/>
    <lineage>
        <taxon>Eukaryota</taxon>
        <taxon>Fungi</taxon>
        <taxon>Dikarya</taxon>
        <taxon>Ascomycota</taxon>
        <taxon>Pezizomycotina</taxon>
        <taxon>Sordariomycetes</taxon>
        <taxon>Sordariomycetidae</taxon>
        <taxon>Diaporthales</taxon>
        <taxon>Cytosporaceae</taxon>
        <taxon>Cytospora</taxon>
    </lineage>
</organism>
<evidence type="ECO:0000313" key="3">
    <source>
        <dbReference type="Proteomes" id="UP000285146"/>
    </source>
</evidence>